<keyword evidence="1 5" id="KW-0732">Signal</keyword>
<evidence type="ECO:0000313" key="7">
    <source>
        <dbReference type="EMBL" id="KAL3825675.1"/>
    </source>
</evidence>
<evidence type="ECO:0000259" key="6">
    <source>
        <dbReference type="Pfam" id="PF04043"/>
    </source>
</evidence>
<dbReference type="EMBL" id="JBJXBP010000006">
    <property type="protein sequence ID" value="KAL3825675.1"/>
    <property type="molecule type" value="Genomic_DNA"/>
</dbReference>
<feature type="compositionally biased region" description="Low complexity" evidence="4">
    <location>
        <begin position="244"/>
        <end position="258"/>
    </location>
</feature>
<comment type="caution">
    <text evidence="7">The sequence shown here is derived from an EMBL/GenBank/DDBJ whole genome shotgun (WGS) entry which is preliminary data.</text>
</comment>
<keyword evidence="2" id="KW-1015">Disulfide bond</keyword>
<keyword evidence="8" id="KW-1185">Reference proteome</keyword>
<dbReference type="AlphaFoldDB" id="A0ABD3SMF5"/>
<organism evidence="7 8">
    <name type="scientific">Penstemon smallii</name>
    <dbReference type="NCBI Taxonomy" id="265156"/>
    <lineage>
        <taxon>Eukaryota</taxon>
        <taxon>Viridiplantae</taxon>
        <taxon>Streptophyta</taxon>
        <taxon>Embryophyta</taxon>
        <taxon>Tracheophyta</taxon>
        <taxon>Spermatophyta</taxon>
        <taxon>Magnoliopsida</taxon>
        <taxon>eudicotyledons</taxon>
        <taxon>Gunneridae</taxon>
        <taxon>Pentapetalae</taxon>
        <taxon>asterids</taxon>
        <taxon>lamiids</taxon>
        <taxon>Lamiales</taxon>
        <taxon>Plantaginaceae</taxon>
        <taxon>Cheloneae</taxon>
        <taxon>Penstemon</taxon>
    </lineage>
</organism>
<accession>A0ABD3SMF5</accession>
<dbReference type="PANTHER" id="PTHR35357">
    <property type="entry name" value="OS02G0537100 PROTEIN"/>
    <property type="match status" value="1"/>
</dbReference>
<evidence type="ECO:0000256" key="5">
    <source>
        <dbReference type="SAM" id="SignalP"/>
    </source>
</evidence>
<dbReference type="Gene3D" id="1.20.140.40">
    <property type="entry name" value="Invertase/pectin methylesterase inhibitor family protein"/>
    <property type="match status" value="2"/>
</dbReference>
<dbReference type="Proteomes" id="UP001634393">
    <property type="component" value="Unassembled WGS sequence"/>
</dbReference>
<comment type="similarity">
    <text evidence="3">Belongs to the PMEI family.</text>
</comment>
<name>A0ABD3SMF5_9LAMI</name>
<feature type="domain" description="Pectinesterase inhibitor" evidence="6">
    <location>
        <begin position="74"/>
        <end position="165"/>
    </location>
</feature>
<protein>
    <recommendedName>
        <fullName evidence="6">Pectinesterase inhibitor domain-containing protein</fullName>
    </recommendedName>
</protein>
<evidence type="ECO:0000256" key="3">
    <source>
        <dbReference type="ARBA" id="ARBA00038471"/>
    </source>
</evidence>
<dbReference type="PANTHER" id="PTHR35357:SF8">
    <property type="entry name" value="OS01G0111000 PROTEIN"/>
    <property type="match status" value="1"/>
</dbReference>
<feature type="signal peptide" evidence="5">
    <location>
        <begin position="1"/>
        <end position="24"/>
    </location>
</feature>
<evidence type="ECO:0000256" key="1">
    <source>
        <dbReference type="ARBA" id="ARBA00022729"/>
    </source>
</evidence>
<sequence>MAFFNTHFATSLLVSLITLSVVTAHITPTPAPVSASHISSSPKVLPNGPSSNYLPFDAMEDGLVSIPMDEQAKDSQFLEAYMAKAANEIEQFMINVVEKKLKDPETEQTTKECLDICAEVYDQAVDALRKGMEDIDGRDFSKAASDVGAFKNNLDTCDDCLGDMMDDEFNKIDNWARGVGNDCLDKITKYTSNPKTMAFFNTHFATSLLVSLITLSVATAHIAPAPTPKGSARTPAPAPTTHVSSTPKGSPSPAPSSSYSIVLPSAASPNSLPLDALQAGLSSIPMDEQAKDLKFLGAHMSKAADEIEQFLINVVEKAIKDPNTEQSSKECLDICAEVYDLAVEALRKGMEDIDGSDFLKAQMDVVAFKGNVDTCDDCLGDMVDSEIQKMDDWARGVGNDCLDKITKYTPNPVLE</sequence>
<evidence type="ECO:0000256" key="4">
    <source>
        <dbReference type="SAM" id="MobiDB-lite"/>
    </source>
</evidence>
<proteinExistence type="inferred from homology"/>
<evidence type="ECO:0000256" key="2">
    <source>
        <dbReference type="ARBA" id="ARBA00023157"/>
    </source>
</evidence>
<dbReference type="SUPFAM" id="SSF101148">
    <property type="entry name" value="Plant invertase/pectin methylesterase inhibitor"/>
    <property type="match status" value="2"/>
</dbReference>
<dbReference type="InterPro" id="IPR035513">
    <property type="entry name" value="Invertase/methylesterase_inhib"/>
</dbReference>
<dbReference type="Pfam" id="PF04043">
    <property type="entry name" value="PMEI"/>
    <property type="match status" value="2"/>
</dbReference>
<feature type="domain" description="Pectinesterase inhibitor" evidence="6">
    <location>
        <begin position="293"/>
        <end position="389"/>
    </location>
</feature>
<gene>
    <name evidence="7" type="ORF">ACJIZ3_021704</name>
</gene>
<feature type="chain" id="PRO_5044872235" description="Pectinesterase inhibitor domain-containing protein" evidence="5">
    <location>
        <begin position="25"/>
        <end position="415"/>
    </location>
</feature>
<evidence type="ECO:0000313" key="8">
    <source>
        <dbReference type="Proteomes" id="UP001634393"/>
    </source>
</evidence>
<dbReference type="InterPro" id="IPR006501">
    <property type="entry name" value="Pectinesterase_inhib_dom"/>
</dbReference>
<reference evidence="7 8" key="1">
    <citation type="submission" date="2024-12" db="EMBL/GenBank/DDBJ databases">
        <title>The unique morphological basis and parallel evolutionary history of personate flowers in Penstemon.</title>
        <authorList>
            <person name="Depatie T.H."/>
            <person name="Wessinger C.A."/>
        </authorList>
    </citation>
    <scope>NUCLEOTIDE SEQUENCE [LARGE SCALE GENOMIC DNA]</scope>
    <source>
        <strain evidence="7">WTNN_2</strain>
        <tissue evidence="7">Leaf</tissue>
    </source>
</reference>
<feature type="region of interest" description="Disordered" evidence="4">
    <location>
        <begin position="225"/>
        <end position="258"/>
    </location>
</feature>